<dbReference type="EMBL" id="BTGU01000051">
    <property type="protein sequence ID" value="GMN54344.1"/>
    <property type="molecule type" value="Genomic_DNA"/>
</dbReference>
<evidence type="ECO:0000313" key="2">
    <source>
        <dbReference type="EMBL" id="GMN54344.1"/>
    </source>
</evidence>
<feature type="compositionally biased region" description="Gly residues" evidence="1">
    <location>
        <begin position="62"/>
        <end position="72"/>
    </location>
</feature>
<evidence type="ECO:0000256" key="1">
    <source>
        <dbReference type="SAM" id="MobiDB-lite"/>
    </source>
</evidence>
<organism evidence="2 3">
    <name type="scientific">Ficus carica</name>
    <name type="common">Common fig</name>
    <dbReference type="NCBI Taxonomy" id="3494"/>
    <lineage>
        <taxon>Eukaryota</taxon>
        <taxon>Viridiplantae</taxon>
        <taxon>Streptophyta</taxon>
        <taxon>Embryophyta</taxon>
        <taxon>Tracheophyta</taxon>
        <taxon>Spermatophyta</taxon>
        <taxon>Magnoliopsida</taxon>
        <taxon>eudicotyledons</taxon>
        <taxon>Gunneridae</taxon>
        <taxon>Pentapetalae</taxon>
        <taxon>rosids</taxon>
        <taxon>fabids</taxon>
        <taxon>Rosales</taxon>
        <taxon>Moraceae</taxon>
        <taxon>Ficeae</taxon>
        <taxon>Ficus</taxon>
    </lineage>
</organism>
<accession>A0AA88AET2</accession>
<feature type="compositionally biased region" description="Gly residues" evidence="1">
    <location>
        <begin position="31"/>
        <end position="51"/>
    </location>
</feature>
<keyword evidence="3" id="KW-1185">Reference proteome</keyword>
<dbReference type="Proteomes" id="UP001187192">
    <property type="component" value="Unassembled WGS sequence"/>
</dbReference>
<feature type="region of interest" description="Disordered" evidence="1">
    <location>
        <begin position="1"/>
        <end position="95"/>
    </location>
</feature>
<dbReference type="AlphaFoldDB" id="A0AA88AET2"/>
<reference evidence="2" key="1">
    <citation type="submission" date="2023-07" db="EMBL/GenBank/DDBJ databases">
        <title>draft genome sequence of fig (Ficus carica).</title>
        <authorList>
            <person name="Takahashi T."/>
            <person name="Nishimura K."/>
        </authorList>
    </citation>
    <scope>NUCLEOTIDE SEQUENCE</scope>
</reference>
<feature type="compositionally biased region" description="Basic and acidic residues" evidence="1">
    <location>
        <begin position="20"/>
        <end position="30"/>
    </location>
</feature>
<evidence type="ECO:0000313" key="3">
    <source>
        <dbReference type="Proteomes" id="UP001187192"/>
    </source>
</evidence>
<proteinExistence type="predicted"/>
<name>A0AA88AET2_FICCA</name>
<protein>
    <submittedName>
        <fullName evidence="2">Uncharacterized protein</fullName>
    </submittedName>
</protein>
<gene>
    <name evidence="2" type="ORF">TIFTF001_023468</name>
</gene>
<comment type="caution">
    <text evidence="2">The sequence shown here is derived from an EMBL/GenBank/DDBJ whole genome shotgun (WGS) entry which is preliminary data.</text>
</comment>
<sequence length="159" mass="17161">MVGPRQRWGWGGGAVDWEETEGKREGDPRRGGAGGGGRSGEGDLGWGGYRRGWGREADRGGCHGPGSRGPGVGRRCPSLAAGRSPVMEKTWGEKGNMRRSLHDELQWYECRHGASLVSGGRQDELDHAFVISHAAIALRHEQASPQQSMTRFGDIADIV</sequence>